<name>A0A328UF70_9FIRM</name>
<reference evidence="2 3" key="1">
    <citation type="submission" date="2018-06" db="EMBL/GenBank/DDBJ databases">
        <title>Noncontiguous genome sequence of Ruminococcaceae bacterium ASD2818.</title>
        <authorList>
            <person name="Chaplin A.V."/>
            <person name="Sokolova S.R."/>
            <person name="Kochetkova T.O."/>
            <person name="Goltsov A.Y."/>
            <person name="Trofimov D.Y."/>
            <person name="Efimov B.A."/>
        </authorList>
    </citation>
    <scope>NUCLEOTIDE SEQUENCE [LARGE SCALE GENOMIC DNA]</scope>
    <source>
        <strain evidence="2 3">ASD2818</strain>
    </source>
</reference>
<keyword evidence="1" id="KW-0732">Signal</keyword>
<dbReference type="Proteomes" id="UP000249377">
    <property type="component" value="Unassembled WGS sequence"/>
</dbReference>
<keyword evidence="3" id="KW-1185">Reference proteome</keyword>
<evidence type="ECO:0000313" key="2">
    <source>
        <dbReference type="EMBL" id="RAQ29701.1"/>
    </source>
</evidence>
<evidence type="ECO:0000313" key="3">
    <source>
        <dbReference type="Proteomes" id="UP000249377"/>
    </source>
</evidence>
<dbReference type="AlphaFoldDB" id="A0A328UF70"/>
<organism evidence="2 3">
    <name type="scientific">Hydrogeniiclostridium mannosilyticum</name>
    <dbReference type="NCBI Taxonomy" id="2764322"/>
    <lineage>
        <taxon>Bacteria</taxon>
        <taxon>Bacillati</taxon>
        <taxon>Bacillota</taxon>
        <taxon>Clostridia</taxon>
        <taxon>Eubacteriales</taxon>
        <taxon>Acutalibacteraceae</taxon>
        <taxon>Hydrogeniiclostridium</taxon>
    </lineage>
</organism>
<accession>A0A328UF70</accession>
<comment type="caution">
    <text evidence="2">The sequence shown here is derived from an EMBL/GenBank/DDBJ whole genome shotgun (WGS) entry which is preliminary data.</text>
</comment>
<evidence type="ECO:0000256" key="1">
    <source>
        <dbReference type="SAM" id="SignalP"/>
    </source>
</evidence>
<dbReference type="EMBL" id="QLYR01000002">
    <property type="protein sequence ID" value="RAQ29701.1"/>
    <property type="molecule type" value="Genomic_DNA"/>
</dbReference>
<sequence>MKKKLLSTILCLSLLFSLGVTNAWAVQDSSNPVKTASPESIDAGETYSMTGADLSTSLKKNIEEAGVPVCDDSDIQLLPVESSANGTGEALVVTNTDGPTMTKDVLLLVDDDGEAGLEKSGDVSTRAGSTAEFPPLSWDGRYVVRATAVYDVFNYSYYRPTAAYFTYKKYQECNLTAIRVHYTCGGFWYSYPGFQKVDPNEVEYVITVNQPNPVPSTMYMTNRTFPYSNRVINPTGSLSAGQYLTFDIQIDRVWNDYTVAL</sequence>
<feature type="chain" id="PRO_5016401819" evidence="1">
    <location>
        <begin position="26"/>
        <end position="261"/>
    </location>
</feature>
<protein>
    <submittedName>
        <fullName evidence="2">Uncharacterized protein</fullName>
    </submittedName>
</protein>
<dbReference type="RefSeq" id="WP_112332131.1">
    <property type="nucleotide sequence ID" value="NZ_QLYR01000002.1"/>
</dbReference>
<feature type="signal peptide" evidence="1">
    <location>
        <begin position="1"/>
        <end position="25"/>
    </location>
</feature>
<proteinExistence type="predicted"/>
<gene>
    <name evidence="2" type="ORF">DPQ25_05235</name>
</gene>